<dbReference type="SMART" id="SM00292">
    <property type="entry name" value="BRCT"/>
    <property type="match status" value="2"/>
</dbReference>
<dbReference type="GO" id="GO:0006974">
    <property type="term" value="P:DNA damage response"/>
    <property type="evidence" value="ECO:0007669"/>
    <property type="project" value="TreeGrafter"/>
</dbReference>
<dbReference type="GO" id="GO:2000781">
    <property type="term" value="P:positive regulation of double-strand break repair"/>
    <property type="evidence" value="ECO:0007669"/>
    <property type="project" value="InterPro"/>
</dbReference>
<dbReference type="GO" id="GO:1990166">
    <property type="term" value="P:protein localization to site of double-strand break"/>
    <property type="evidence" value="ECO:0007669"/>
    <property type="project" value="TreeGrafter"/>
</dbReference>
<feature type="domain" description="BRCT" evidence="1">
    <location>
        <begin position="1"/>
        <end position="87"/>
    </location>
</feature>
<organism evidence="2">
    <name type="scientific">Capitella teleta</name>
    <name type="common">Polychaete worm</name>
    <dbReference type="NCBI Taxonomy" id="283909"/>
    <lineage>
        <taxon>Eukaryota</taxon>
        <taxon>Metazoa</taxon>
        <taxon>Spiralia</taxon>
        <taxon>Lophotrochozoa</taxon>
        <taxon>Annelida</taxon>
        <taxon>Polychaeta</taxon>
        <taxon>Sedentaria</taxon>
        <taxon>Scolecida</taxon>
        <taxon>Capitellidae</taxon>
        <taxon>Capitella</taxon>
    </lineage>
</organism>
<evidence type="ECO:0000259" key="1">
    <source>
        <dbReference type="PROSITE" id="PS50172"/>
    </source>
</evidence>
<evidence type="ECO:0000313" key="2">
    <source>
        <dbReference type="EMBL" id="ELU04425.1"/>
    </source>
</evidence>
<sequence>MPSQRLLLTGFGPGERSEANKQIRALGGKFINANEYRADCTHIVCKNPSRSEKFLSGCLEGKWILTPAYLRDSVQNGAWLPEEAYEWSDSTPHVGSPLPLPNLLNAPKRCRMRVKNRLKLFRDWRVLFLVDDPVRKKVYSKLIECGGGQVVKTVAITRQGVRFTGLVTHAFYDTTYEHLASDLKKSGVACYEPVFIGDCILKDNSVKKEEKQLVRVDSTLTGKKRPLRFSSNIIESSKRPKVLAKGQKTKVAIRGCGFFFYRMSVV</sequence>
<dbReference type="InterPro" id="IPR036420">
    <property type="entry name" value="BRCT_dom_sf"/>
</dbReference>
<dbReference type="HOGENOM" id="CLU_091474_1_0_1"/>
<dbReference type="PANTHER" id="PTHR46677">
    <property type="entry name" value="SMC5-SMC6 COMPLEX LOCALIZATION FACTOR PROTEIN 1"/>
    <property type="match status" value="1"/>
</dbReference>
<proteinExistence type="predicted"/>
<dbReference type="InterPro" id="IPR049936">
    <property type="entry name" value="TopBP1_BRCT_8"/>
</dbReference>
<dbReference type="Pfam" id="PF00533">
    <property type="entry name" value="BRCT"/>
    <property type="match status" value="1"/>
</dbReference>
<dbReference type="PROSITE" id="PS50172">
    <property type="entry name" value="BRCT"/>
    <property type="match status" value="1"/>
</dbReference>
<keyword evidence="4" id="KW-1185">Reference proteome</keyword>
<dbReference type="Proteomes" id="UP000014760">
    <property type="component" value="Unassembled WGS sequence"/>
</dbReference>
<dbReference type="GO" id="GO:0005634">
    <property type="term" value="C:nucleus"/>
    <property type="evidence" value="ECO:0007669"/>
    <property type="project" value="TreeGrafter"/>
</dbReference>
<dbReference type="PANTHER" id="PTHR46677:SF1">
    <property type="entry name" value="SMC5-SMC6 COMPLEX LOCALIZATION FACTOR PROTEIN 1"/>
    <property type="match status" value="1"/>
</dbReference>
<dbReference type="OMA" id="ACHRESR"/>
<name>R7UDI5_CAPTE</name>
<dbReference type="CDD" id="cd17728">
    <property type="entry name" value="BRCT_TopBP1_rpt8"/>
    <property type="match status" value="1"/>
</dbReference>
<gene>
    <name evidence="2" type="ORF">CAPTEDRAFT_154521</name>
</gene>
<dbReference type="AlphaFoldDB" id="R7UDI5"/>
<dbReference type="SUPFAM" id="SSF52113">
    <property type="entry name" value="BRCT domain"/>
    <property type="match status" value="1"/>
</dbReference>
<dbReference type="Gene3D" id="3.40.50.10190">
    <property type="entry name" value="BRCT domain"/>
    <property type="match status" value="2"/>
</dbReference>
<dbReference type="GO" id="GO:0035861">
    <property type="term" value="C:site of double-strand break"/>
    <property type="evidence" value="ECO:0007669"/>
    <property type="project" value="TreeGrafter"/>
</dbReference>
<evidence type="ECO:0000313" key="4">
    <source>
        <dbReference type="Proteomes" id="UP000014760"/>
    </source>
</evidence>
<dbReference type="EMBL" id="AMQN01008161">
    <property type="status" value="NOT_ANNOTATED_CDS"/>
    <property type="molecule type" value="Genomic_DNA"/>
</dbReference>
<accession>R7UDI5</accession>
<reference evidence="4" key="1">
    <citation type="submission" date="2012-12" db="EMBL/GenBank/DDBJ databases">
        <authorList>
            <person name="Hellsten U."/>
            <person name="Grimwood J."/>
            <person name="Chapman J.A."/>
            <person name="Shapiro H."/>
            <person name="Aerts A."/>
            <person name="Otillar R.P."/>
            <person name="Terry A.Y."/>
            <person name="Boore J.L."/>
            <person name="Simakov O."/>
            <person name="Marletaz F."/>
            <person name="Cho S.-J."/>
            <person name="Edsinger-Gonzales E."/>
            <person name="Havlak P."/>
            <person name="Kuo D.-H."/>
            <person name="Larsson T."/>
            <person name="Lv J."/>
            <person name="Arendt D."/>
            <person name="Savage R."/>
            <person name="Osoegawa K."/>
            <person name="de Jong P."/>
            <person name="Lindberg D.R."/>
            <person name="Seaver E.C."/>
            <person name="Weisblat D.A."/>
            <person name="Putnam N.H."/>
            <person name="Grigoriev I.V."/>
            <person name="Rokhsar D.S."/>
        </authorList>
    </citation>
    <scope>NUCLEOTIDE SEQUENCE</scope>
    <source>
        <strain evidence="4">I ESC-2004</strain>
    </source>
</reference>
<dbReference type="EnsemblMetazoa" id="CapteT154521">
    <property type="protein sequence ID" value="CapteP154521"/>
    <property type="gene ID" value="CapteG154521"/>
</dbReference>
<dbReference type="EMBL" id="KB302324">
    <property type="protein sequence ID" value="ELU04425.1"/>
    <property type="molecule type" value="Genomic_DNA"/>
</dbReference>
<dbReference type="OrthoDB" id="273147at2759"/>
<reference evidence="3" key="3">
    <citation type="submission" date="2015-06" db="UniProtKB">
        <authorList>
            <consortium name="EnsemblMetazoa"/>
        </authorList>
    </citation>
    <scope>IDENTIFICATION</scope>
</reference>
<dbReference type="CDD" id="cd17738">
    <property type="entry name" value="BRCT_TopBP1_rpt7"/>
    <property type="match status" value="1"/>
</dbReference>
<dbReference type="FunFam" id="3.40.50.10190:FF:000018">
    <property type="entry name" value="DNA topoisomerase 2-binding protein 1"/>
    <property type="match status" value="1"/>
</dbReference>
<dbReference type="InterPro" id="IPR042479">
    <property type="entry name" value="Slf1"/>
</dbReference>
<reference evidence="2 4" key="2">
    <citation type="journal article" date="2013" name="Nature">
        <title>Insights into bilaterian evolution from three spiralian genomes.</title>
        <authorList>
            <person name="Simakov O."/>
            <person name="Marletaz F."/>
            <person name="Cho S.J."/>
            <person name="Edsinger-Gonzales E."/>
            <person name="Havlak P."/>
            <person name="Hellsten U."/>
            <person name="Kuo D.H."/>
            <person name="Larsson T."/>
            <person name="Lv J."/>
            <person name="Arendt D."/>
            <person name="Savage R."/>
            <person name="Osoegawa K."/>
            <person name="de Jong P."/>
            <person name="Grimwood J."/>
            <person name="Chapman J.A."/>
            <person name="Shapiro H."/>
            <person name="Aerts A."/>
            <person name="Otillar R.P."/>
            <person name="Terry A.Y."/>
            <person name="Boore J.L."/>
            <person name="Grigoriev I.V."/>
            <person name="Lindberg D.R."/>
            <person name="Seaver E.C."/>
            <person name="Weisblat D.A."/>
            <person name="Putnam N.H."/>
            <person name="Rokhsar D.S."/>
        </authorList>
    </citation>
    <scope>NUCLEOTIDE SEQUENCE</scope>
    <source>
        <strain evidence="2 4">I ESC-2004</strain>
    </source>
</reference>
<evidence type="ECO:0000313" key="3">
    <source>
        <dbReference type="EnsemblMetazoa" id="CapteP154521"/>
    </source>
</evidence>
<protein>
    <recommendedName>
        <fullName evidence="1">BRCT domain-containing protein</fullName>
    </recommendedName>
</protein>
<dbReference type="STRING" id="283909.R7UDI5"/>
<dbReference type="InterPro" id="IPR001357">
    <property type="entry name" value="BRCT_dom"/>
</dbReference>